<dbReference type="Proteomes" id="UP000317180">
    <property type="component" value="Unassembled WGS sequence"/>
</dbReference>
<name>A0A3M8ACF4_9BACL</name>
<dbReference type="AlphaFoldDB" id="A0A3M8ACF4"/>
<dbReference type="InterPro" id="IPR006549">
    <property type="entry name" value="HAD-SF_hydro_IIIA"/>
</dbReference>
<evidence type="ECO:0000256" key="3">
    <source>
        <dbReference type="ARBA" id="ARBA00022801"/>
    </source>
</evidence>
<accession>A0A3M8ACF4</accession>
<dbReference type="NCBIfam" id="TIGR01549">
    <property type="entry name" value="HAD-SF-IA-v1"/>
    <property type="match status" value="1"/>
</dbReference>
<dbReference type="PRINTS" id="PR00413">
    <property type="entry name" value="HADHALOGNASE"/>
</dbReference>
<dbReference type="Gene3D" id="1.10.150.520">
    <property type="match status" value="1"/>
</dbReference>
<organism evidence="6 7">
    <name type="scientific">Brevibacillus agri</name>
    <dbReference type="NCBI Taxonomy" id="51101"/>
    <lineage>
        <taxon>Bacteria</taxon>
        <taxon>Bacillati</taxon>
        <taxon>Bacillota</taxon>
        <taxon>Bacilli</taxon>
        <taxon>Bacillales</taxon>
        <taxon>Paenibacillaceae</taxon>
        <taxon>Brevibacillus</taxon>
    </lineage>
</organism>
<sequence length="234" mass="26434">MTIQAVLFDLDGTLLDRDTSLLRFVHDQYERIGALQLVQKDVFCERFIELDQHGYVWKDKVYEQLVAEFAIPDLDASFLLQDYISQFPQHCIAFPHLHETLGQLQQQGIKLGLISNGFGQFQYANLQALGIAHFFEAVLISEWEGLRKPDPAIFQRALSKLRVPPEQAIYVGDHPENDVRASRAVGMKAVWKRSDQFAAAAEADAVIADLAEVIGIALPAVQLRRQASRDLDFI</sequence>
<protein>
    <submittedName>
        <fullName evidence="6">HAD family hydrolase</fullName>
    </submittedName>
    <submittedName>
        <fullName evidence="5">Haloacid dehalogenase</fullName>
    </submittedName>
</protein>
<dbReference type="GO" id="GO:0044281">
    <property type="term" value="P:small molecule metabolic process"/>
    <property type="evidence" value="ECO:0007669"/>
    <property type="project" value="UniProtKB-ARBA"/>
</dbReference>
<dbReference type="InterPro" id="IPR006439">
    <property type="entry name" value="HAD-SF_hydro_IA"/>
</dbReference>
<keyword evidence="2" id="KW-0479">Metal-binding</keyword>
<dbReference type="InterPro" id="IPR036412">
    <property type="entry name" value="HAD-like_sf"/>
</dbReference>
<comment type="caution">
    <text evidence="6">The sequence shown here is derived from an EMBL/GenBank/DDBJ whole genome shotgun (WGS) entry which is preliminary data.</text>
</comment>
<dbReference type="NCBIfam" id="TIGR01662">
    <property type="entry name" value="HAD-SF-IIIA"/>
    <property type="match status" value="1"/>
</dbReference>
<comment type="cofactor">
    <cofactor evidence="1">
        <name>Mg(2+)</name>
        <dbReference type="ChEBI" id="CHEBI:18420"/>
    </cofactor>
</comment>
<evidence type="ECO:0000313" key="8">
    <source>
        <dbReference type="Proteomes" id="UP000317180"/>
    </source>
</evidence>
<evidence type="ECO:0000256" key="2">
    <source>
        <dbReference type="ARBA" id="ARBA00022723"/>
    </source>
</evidence>
<dbReference type="EMBL" id="RHHN01000089">
    <property type="protein sequence ID" value="RNB48175.1"/>
    <property type="molecule type" value="Genomic_DNA"/>
</dbReference>
<dbReference type="GeneID" id="82811847"/>
<dbReference type="RefSeq" id="WP_005833539.1">
    <property type="nucleotide sequence ID" value="NZ_BJOD01000006.1"/>
</dbReference>
<dbReference type="SFLD" id="SFLDS00003">
    <property type="entry name" value="Haloacid_Dehalogenase"/>
    <property type="match status" value="1"/>
</dbReference>
<evidence type="ECO:0000313" key="5">
    <source>
        <dbReference type="EMBL" id="GED24712.1"/>
    </source>
</evidence>
<dbReference type="OrthoDB" id="9809962at2"/>
<dbReference type="Pfam" id="PF13419">
    <property type="entry name" value="HAD_2"/>
    <property type="match status" value="1"/>
</dbReference>
<reference evidence="6 7" key="1">
    <citation type="submission" date="2018-10" db="EMBL/GenBank/DDBJ databases">
        <title>Phylogenomics of Brevibacillus.</title>
        <authorList>
            <person name="Dunlap C."/>
        </authorList>
    </citation>
    <scope>NUCLEOTIDE SEQUENCE [LARGE SCALE GENOMIC DNA]</scope>
    <source>
        <strain evidence="6 7">NRRL NRS 1219</strain>
    </source>
</reference>
<evidence type="ECO:0000313" key="6">
    <source>
        <dbReference type="EMBL" id="RNB48175.1"/>
    </source>
</evidence>
<dbReference type="InterPro" id="IPR041492">
    <property type="entry name" value="HAD_2"/>
</dbReference>
<dbReference type="NCBIfam" id="TIGR01509">
    <property type="entry name" value="HAD-SF-IA-v3"/>
    <property type="match status" value="1"/>
</dbReference>
<dbReference type="PANTHER" id="PTHR46470">
    <property type="entry name" value="N-ACYLNEURAMINATE-9-PHOSPHATASE"/>
    <property type="match status" value="1"/>
</dbReference>
<dbReference type="InterPro" id="IPR023214">
    <property type="entry name" value="HAD_sf"/>
</dbReference>
<dbReference type="SFLD" id="SFLDG01135">
    <property type="entry name" value="C1.5.6:_HAD__Beta-PGM__Phospha"/>
    <property type="match status" value="1"/>
</dbReference>
<proteinExistence type="predicted"/>
<evidence type="ECO:0000313" key="7">
    <source>
        <dbReference type="Proteomes" id="UP000276178"/>
    </source>
</evidence>
<keyword evidence="3 6" id="KW-0378">Hydrolase</keyword>
<keyword evidence="4" id="KW-0460">Magnesium</keyword>
<dbReference type="InterPro" id="IPR051400">
    <property type="entry name" value="HAD-like_hydrolase"/>
</dbReference>
<dbReference type="SUPFAM" id="SSF56784">
    <property type="entry name" value="HAD-like"/>
    <property type="match status" value="1"/>
</dbReference>
<dbReference type="GO" id="GO:0016791">
    <property type="term" value="F:phosphatase activity"/>
    <property type="evidence" value="ECO:0007669"/>
    <property type="project" value="TreeGrafter"/>
</dbReference>
<dbReference type="SFLD" id="SFLDG01129">
    <property type="entry name" value="C1.5:_HAD__Beta-PGM__Phosphata"/>
    <property type="match status" value="1"/>
</dbReference>
<dbReference type="EMBL" id="BJOD01000006">
    <property type="protein sequence ID" value="GED24712.1"/>
    <property type="molecule type" value="Genomic_DNA"/>
</dbReference>
<evidence type="ECO:0000256" key="1">
    <source>
        <dbReference type="ARBA" id="ARBA00001946"/>
    </source>
</evidence>
<evidence type="ECO:0000256" key="4">
    <source>
        <dbReference type="ARBA" id="ARBA00022842"/>
    </source>
</evidence>
<gene>
    <name evidence="5" type="ORF">BAG01nite_08140</name>
    <name evidence="6" type="ORF">EB820_24170</name>
</gene>
<dbReference type="PANTHER" id="PTHR46470:SF2">
    <property type="entry name" value="GLYCERALDEHYDE 3-PHOSPHATE PHOSPHATASE"/>
    <property type="match status" value="1"/>
</dbReference>
<dbReference type="GO" id="GO:0046872">
    <property type="term" value="F:metal ion binding"/>
    <property type="evidence" value="ECO:0007669"/>
    <property type="project" value="UniProtKB-KW"/>
</dbReference>
<reference evidence="5 8" key="2">
    <citation type="submission" date="2019-06" db="EMBL/GenBank/DDBJ databases">
        <title>Whole genome shotgun sequence of Brevibacillus agri NBRC 15538.</title>
        <authorList>
            <person name="Hosoyama A."/>
            <person name="Uohara A."/>
            <person name="Ohji S."/>
            <person name="Ichikawa N."/>
        </authorList>
    </citation>
    <scope>NUCLEOTIDE SEQUENCE [LARGE SCALE GENOMIC DNA]</scope>
    <source>
        <strain evidence="5 8">NBRC 15538</strain>
    </source>
</reference>
<dbReference type="Gene3D" id="3.40.50.1000">
    <property type="entry name" value="HAD superfamily/HAD-like"/>
    <property type="match status" value="1"/>
</dbReference>
<dbReference type="Proteomes" id="UP000276178">
    <property type="component" value="Unassembled WGS sequence"/>
</dbReference>
<keyword evidence="8" id="KW-1185">Reference proteome</keyword>